<keyword evidence="3" id="KW-1185">Reference proteome</keyword>
<dbReference type="EMBL" id="BOPG01000093">
    <property type="protein sequence ID" value="GIJ63408.1"/>
    <property type="molecule type" value="Genomic_DNA"/>
</dbReference>
<evidence type="ECO:0000313" key="3">
    <source>
        <dbReference type="Proteomes" id="UP000612585"/>
    </source>
</evidence>
<protein>
    <submittedName>
        <fullName evidence="2">Uncharacterized protein</fullName>
    </submittedName>
</protein>
<reference evidence="2" key="1">
    <citation type="submission" date="2021-01" db="EMBL/GenBank/DDBJ databases">
        <title>Whole genome shotgun sequence of Virgisporangium aurantiacum NBRC 16421.</title>
        <authorList>
            <person name="Komaki H."/>
            <person name="Tamura T."/>
        </authorList>
    </citation>
    <scope>NUCLEOTIDE SEQUENCE</scope>
    <source>
        <strain evidence="2">NBRC 16421</strain>
    </source>
</reference>
<keyword evidence="1" id="KW-1133">Transmembrane helix</keyword>
<feature type="transmembrane region" description="Helical" evidence="1">
    <location>
        <begin position="97"/>
        <end position="118"/>
    </location>
</feature>
<feature type="transmembrane region" description="Helical" evidence="1">
    <location>
        <begin position="138"/>
        <end position="161"/>
    </location>
</feature>
<comment type="caution">
    <text evidence="2">The sequence shown here is derived from an EMBL/GenBank/DDBJ whole genome shotgun (WGS) entry which is preliminary data.</text>
</comment>
<feature type="transmembrane region" description="Helical" evidence="1">
    <location>
        <begin position="43"/>
        <end position="62"/>
    </location>
</feature>
<dbReference type="RefSeq" id="WP_204009806.1">
    <property type="nucleotide sequence ID" value="NZ_BOPG01000093.1"/>
</dbReference>
<name>A0A8J3ZIH9_9ACTN</name>
<proteinExistence type="predicted"/>
<dbReference type="AlphaFoldDB" id="A0A8J3ZIH9"/>
<evidence type="ECO:0000256" key="1">
    <source>
        <dbReference type="SAM" id="Phobius"/>
    </source>
</evidence>
<organism evidence="2 3">
    <name type="scientific">Virgisporangium aurantiacum</name>
    <dbReference type="NCBI Taxonomy" id="175570"/>
    <lineage>
        <taxon>Bacteria</taxon>
        <taxon>Bacillati</taxon>
        <taxon>Actinomycetota</taxon>
        <taxon>Actinomycetes</taxon>
        <taxon>Micromonosporales</taxon>
        <taxon>Micromonosporaceae</taxon>
        <taxon>Virgisporangium</taxon>
    </lineage>
</organism>
<sequence>MTTLSRTAVLVAAAATTLGLASGLSWYLNRDEEINPHTPGTEAWIPHLIVLAVVAVWFWFAARRSPQGWKVILAPLGRPIAARIAATYRAGFGPLNLLRCLVVAVIVTLEVFMAWRIGQQVFAGLDPNFVHDAWGGPSYPGAMFCHYLDGALLYAVCHTLLRAVTVKA</sequence>
<keyword evidence="1" id="KW-0472">Membrane</keyword>
<keyword evidence="1" id="KW-0812">Transmembrane</keyword>
<dbReference type="Proteomes" id="UP000612585">
    <property type="component" value="Unassembled WGS sequence"/>
</dbReference>
<gene>
    <name evidence="2" type="ORF">Vau01_109240</name>
</gene>
<evidence type="ECO:0000313" key="2">
    <source>
        <dbReference type="EMBL" id="GIJ63408.1"/>
    </source>
</evidence>
<accession>A0A8J3ZIH9</accession>